<evidence type="ECO:0000256" key="3">
    <source>
        <dbReference type="ARBA" id="ARBA00022989"/>
    </source>
</evidence>
<feature type="transmembrane region" description="Helical" evidence="5">
    <location>
        <begin position="166"/>
        <end position="188"/>
    </location>
</feature>
<evidence type="ECO:0000256" key="1">
    <source>
        <dbReference type="ARBA" id="ARBA00004141"/>
    </source>
</evidence>
<comment type="subcellular location">
    <subcellularLocation>
        <location evidence="1">Membrane</location>
        <topology evidence="1">Multi-pass membrane protein</topology>
    </subcellularLocation>
</comment>
<dbReference type="RefSeq" id="WP_189361259.1">
    <property type="nucleotide sequence ID" value="NZ_MCIF01000002.1"/>
</dbReference>
<dbReference type="InterPro" id="IPR003689">
    <property type="entry name" value="ZIP"/>
</dbReference>
<dbReference type="GO" id="GO:0016020">
    <property type="term" value="C:membrane"/>
    <property type="evidence" value="ECO:0007669"/>
    <property type="project" value="UniProtKB-SubCell"/>
</dbReference>
<gene>
    <name evidence="6" type="ORF">A4R35_02835</name>
</gene>
<feature type="transmembrane region" description="Helical" evidence="5">
    <location>
        <begin position="63"/>
        <end position="79"/>
    </location>
</feature>
<dbReference type="Pfam" id="PF02535">
    <property type="entry name" value="Zip"/>
    <property type="match status" value="1"/>
</dbReference>
<proteinExistence type="predicted"/>
<evidence type="ECO:0000256" key="4">
    <source>
        <dbReference type="ARBA" id="ARBA00023136"/>
    </source>
</evidence>
<evidence type="ECO:0008006" key="8">
    <source>
        <dbReference type="Google" id="ProtNLM"/>
    </source>
</evidence>
<feature type="transmembrane region" description="Helical" evidence="5">
    <location>
        <begin position="124"/>
        <end position="146"/>
    </location>
</feature>
<sequence length="245" mass="26477">MSTILLSIIAFCSTCAGGIVALRQREQLRQVMAFAAGALVGLAAFQWLPRLFSVLTLLPNERFAAFVALASGFFTFHLLERLALHWQAEQCEASTVTVGRPLLGIISVLLFSLHRLLEGATISLGFIVNPATGLLLAGAIILHNLVEGLNAVVLLLANRSSRRQAFAWLLFFACTPLLGALATIWISLPTALLPRYLGFFSGFLLYLGASHLLPASQRPNEPWSLLWTLTGAGAALLMTVLLQPI</sequence>
<feature type="transmembrane region" description="Helical" evidence="5">
    <location>
        <begin position="31"/>
        <end position="51"/>
    </location>
</feature>
<protein>
    <recommendedName>
        <fullName evidence="8">Zinc permease</fullName>
    </recommendedName>
</protein>
<keyword evidence="3 5" id="KW-1133">Transmembrane helix</keyword>
<comment type="caution">
    <text evidence="6">The sequence shown here is derived from an EMBL/GenBank/DDBJ whole genome shotgun (WGS) entry which is preliminary data.</text>
</comment>
<evidence type="ECO:0000256" key="5">
    <source>
        <dbReference type="SAM" id="Phobius"/>
    </source>
</evidence>
<dbReference type="AlphaFoldDB" id="A0A328VFV6"/>
<reference evidence="6 7" key="1">
    <citation type="submission" date="2016-08" db="EMBL/GenBank/DDBJ databases">
        <title>Analysis of Carbohydrate Active Enzymes in Thermogemmatispora T81 Reveals Carbohydrate Degradation Ability.</title>
        <authorList>
            <person name="Tomazini A."/>
            <person name="Lal S."/>
            <person name="Stott M."/>
            <person name="Henrissat B."/>
            <person name="Polikarpov I."/>
            <person name="Sparling R."/>
            <person name="Levin D.B."/>
        </authorList>
    </citation>
    <scope>NUCLEOTIDE SEQUENCE [LARGE SCALE GENOMIC DNA]</scope>
    <source>
        <strain evidence="6 7">T81</strain>
    </source>
</reference>
<organism evidence="6 7">
    <name type="scientific">Thermogemmatispora tikiterensis</name>
    <dbReference type="NCBI Taxonomy" id="1825093"/>
    <lineage>
        <taxon>Bacteria</taxon>
        <taxon>Bacillati</taxon>
        <taxon>Chloroflexota</taxon>
        <taxon>Ktedonobacteria</taxon>
        <taxon>Thermogemmatisporales</taxon>
        <taxon>Thermogemmatisporaceae</taxon>
        <taxon>Thermogemmatispora</taxon>
    </lineage>
</organism>
<name>A0A328VFV6_9CHLR</name>
<feature type="transmembrane region" description="Helical" evidence="5">
    <location>
        <begin position="225"/>
        <end position="242"/>
    </location>
</feature>
<keyword evidence="7" id="KW-1185">Reference proteome</keyword>
<dbReference type="EMBL" id="MCIF01000002">
    <property type="protein sequence ID" value="RAQ94453.1"/>
    <property type="molecule type" value="Genomic_DNA"/>
</dbReference>
<accession>A0A328VFV6</accession>
<dbReference type="GO" id="GO:0005385">
    <property type="term" value="F:zinc ion transmembrane transporter activity"/>
    <property type="evidence" value="ECO:0007669"/>
    <property type="project" value="TreeGrafter"/>
</dbReference>
<keyword evidence="4 5" id="KW-0472">Membrane</keyword>
<evidence type="ECO:0000256" key="2">
    <source>
        <dbReference type="ARBA" id="ARBA00022692"/>
    </source>
</evidence>
<evidence type="ECO:0000313" key="6">
    <source>
        <dbReference type="EMBL" id="RAQ94453.1"/>
    </source>
</evidence>
<feature type="transmembrane region" description="Helical" evidence="5">
    <location>
        <begin position="99"/>
        <end position="117"/>
    </location>
</feature>
<dbReference type="Proteomes" id="UP000248706">
    <property type="component" value="Unassembled WGS sequence"/>
</dbReference>
<evidence type="ECO:0000313" key="7">
    <source>
        <dbReference type="Proteomes" id="UP000248706"/>
    </source>
</evidence>
<dbReference type="PANTHER" id="PTHR11040">
    <property type="entry name" value="ZINC/IRON TRANSPORTER"/>
    <property type="match status" value="1"/>
</dbReference>
<feature type="transmembrane region" description="Helical" evidence="5">
    <location>
        <begin position="195"/>
        <end position="213"/>
    </location>
</feature>
<keyword evidence="2 5" id="KW-0812">Transmembrane</keyword>